<feature type="transmembrane region" description="Helical" evidence="6">
    <location>
        <begin position="203"/>
        <end position="221"/>
    </location>
</feature>
<feature type="transmembrane region" description="Helical" evidence="6">
    <location>
        <begin position="531"/>
        <end position="551"/>
    </location>
</feature>
<evidence type="ECO:0000256" key="4">
    <source>
        <dbReference type="ARBA" id="ARBA00023136"/>
    </source>
</evidence>
<feature type="region of interest" description="Disordered" evidence="5">
    <location>
        <begin position="1"/>
        <end position="22"/>
    </location>
</feature>
<feature type="transmembrane region" description="Helical" evidence="6">
    <location>
        <begin position="33"/>
        <end position="53"/>
    </location>
</feature>
<reference evidence="8" key="1">
    <citation type="submission" date="2020-05" db="EMBL/GenBank/DDBJ databases">
        <title>Mycena genomes resolve the evolution of fungal bioluminescence.</title>
        <authorList>
            <person name="Tsai I.J."/>
        </authorList>
    </citation>
    <scope>NUCLEOTIDE SEQUENCE</scope>
    <source>
        <strain evidence="8">160909Yilan</strain>
    </source>
</reference>
<feature type="transmembrane region" description="Helical" evidence="6">
    <location>
        <begin position="330"/>
        <end position="349"/>
    </location>
</feature>
<feature type="transmembrane region" description="Helical" evidence="6">
    <location>
        <begin position="369"/>
        <end position="390"/>
    </location>
</feature>
<sequence length="577" mass="61301">MASSKFNLDDAETLNGAPPNPPIQEAPLGKSRAFYLSFAAVMVSTFLSALDLTAIGTALPTIADALDDTKGDYIWVGSAYALSSTALVPMSGSLADAFGRRPIMLISIAFFAVGSALAGASQNMNMMIAARGIHSRFISLSLLAKISSHCPGIGGGGILNLSEILVADLVPLAERGLYQGLVGFIWSFASCIGWCFGKQGSQGVEISVLCVVFLALCYMTFTDSLVLNLPLTAIAFILVFWFLSVRHPEGSVRSKLAQVDWTGNAMVVVGSGLAIIGMTWGGIRYPWASAQVLAPLIIGFALLVVFAVYETKVPKRPTIPLDVIGQRTSLGALLTTASHAVVSIAVAYYMPVFFQASFGASPLRSAVDFLPTALITAPFGFVGGASISILQKYRAVNGIGWIFTVVGFGLFSTLKEDSSVGKWVGYQAVTAIGTGILYTAPIFPLLAPLPDNRAASGLALFTFTRAFFQTWGITISSTILQNMLEKKLPAAFVAQFPPGFEIAYAAIPAIKQLEEPLKKQVQAAFADSMAVIWQVMIGIAGLGFLLTLLMAEVPMSKSVDENYALKEKEPVPDAERL</sequence>
<dbReference type="EMBL" id="JACAZH010000041">
    <property type="protein sequence ID" value="KAF7335243.1"/>
    <property type="molecule type" value="Genomic_DNA"/>
</dbReference>
<dbReference type="Proteomes" id="UP000623467">
    <property type="component" value="Unassembled WGS sequence"/>
</dbReference>
<feature type="transmembrane region" description="Helical" evidence="6">
    <location>
        <begin position="395"/>
        <end position="414"/>
    </location>
</feature>
<evidence type="ECO:0000313" key="9">
    <source>
        <dbReference type="Proteomes" id="UP000623467"/>
    </source>
</evidence>
<name>A0A8H6X6E8_9AGAR</name>
<gene>
    <name evidence="8" type="ORF">MSAN_02334800</name>
</gene>
<dbReference type="PROSITE" id="PS50850">
    <property type="entry name" value="MFS"/>
    <property type="match status" value="1"/>
</dbReference>
<feature type="transmembrane region" description="Helical" evidence="6">
    <location>
        <begin position="426"/>
        <end position="446"/>
    </location>
</feature>
<comment type="caution">
    <text evidence="8">The sequence shown here is derived from an EMBL/GenBank/DDBJ whole genome shotgun (WGS) entry which is preliminary data.</text>
</comment>
<evidence type="ECO:0000259" key="7">
    <source>
        <dbReference type="PROSITE" id="PS50850"/>
    </source>
</evidence>
<comment type="subcellular location">
    <subcellularLocation>
        <location evidence="1">Membrane</location>
        <topology evidence="1">Multi-pass membrane protein</topology>
    </subcellularLocation>
</comment>
<keyword evidence="2 6" id="KW-0812">Transmembrane</keyword>
<proteinExistence type="predicted"/>
<feature type="transmembrane region" description="Helical" evidence="6">
    <location>
        <begin position="103"/>
        <end position="121"/>
    </location>
</feature>
<dbReference type="GO" id="GO:0022857">
    <property type="term" value="F:transmembrane transporter activity"/>
    <property type="evidence" value="ECO:0007669"/>
    <property type="project" value="InterPro"/>
</dbReference>
<feature type="transmembrane region" description="Helical" evidence="6">
    <location>
        <begin position="177"/>
        <end position="196"/>
    </location>
</feature>
<dbReference type="OrthoDB" id="3437016at2759"/>
<feature type="transmembrane region" description="Helical" evidence="6">
    <location>
        <begin position="227"/>
        <end position="245"/>
    </location>
</feature>
<evidence type="ECO:0000256" key="6">
    <source>
        <dbReference type="SAM" id="Phobius"/>
    </source>
</evidence>
<organism evidence="8 9">
    <name type="scientific">Mycena sanguinolenta</name>
    <dbReference type="NCBI Taxonomy" id="230812"/>
    <lineage>
        <taxon>Eukaryota</taxon>
        <taxon>Fungi</taxon>
        <taxon>Dikarya</taxon>
        <taxon>Basidiomycota</taxon>
        <taxon>Agaricomycotina</taxon>
        <taxon>Agaricomycetes</taxon>
        <taxon>Agaricomycetidae</taxon>
        <taxon>Agaricales</taxon>
        <taxon>Marasmiineae</taxon>
        <taxon>Mycenaceae</taxon>
        <taxon>Mycena</taxon>
    </lineage>
</organism>
<dbReference type="AlphaFoldDB" id="A0A8H6X6E8"/>
<dbReference type="InterPro" id="IPR036259">
    <property type="entry name" value="MFS_trans_sf"/>
</dbReference>
<accession>A0A8H6X6E8</accession>
<dbReference type="SUPFAM" id="SSF103473">
    <property type="entry name" value="MFS general substrate transporter"/>
    <property type="match status" value="1"/>
</dbReference>
<evidence type="ECO:0000256" key="5">
    <source>
        <dbReference type="SAM" id="MobiDB-lite"/>
    </source>
</evidence>
<dbReference type="PANTHER" id="PTHR23501">
    <property type="entry name" value="MAJOR FACILITATOR SUPERFAMILY"/>
    <property type="match status" value="1"/>
</dbReference>
<keyword evidence="3 6" id="KW-1133">Transmembrane helix</keyword>
<dbReference type="InterPro" id="IPR020846">
    <property type="entry name" value="MFS_dom"/>
</dbReference>
<dbReference type="Gene3D" id="1.20.1250.20">
    <property type="entry name" value="MFS general substrate transporter like domains"/>
    <property type="match status" value="1"/>
</dbReference>
<evidence type="ECO:0000256" key="3">
    <source>
        <dbReference type="ARBA" id="ARBA00022989"/>
    </source>
</evidence>
<keyword evidence="4 6" id="KW-0472">Membrane</keyword>
<feature type="transmembrane region" description="Helical" evidence="6">
    <location>
        <begin position="289"/>
        <end position="309"/>
    </location>
</feature>
<protein>
    <submittedName>
        <fullName evidence="8">MFS domain-containing protein</fullName>
    </submittedName>
</protein>
<dbReference type="Pfam" id="PF07690">
    <property type="entry name" value="MFS_1"/>
    <property type="match status" value="1"/>
</dbReference>
<feature type="transmembrane region" description="Helical" evidence="6">
    <location>
        <begin position="265"/>
        <end position="283"/>
    </location>
</feature>
<evidence type="ECO:0000256" key="1">
    <source>
        <dbReference type="ARBA" id="ARBA00004141"/>
    </source>
</evidence>
<feature type="domain" description="Major facilitator superfamily (MFS) profile" evidence="7">
    <location>
        <begin position="37"/>
        <end position="555"/>
    </location>
</feature>
<evidence type="ECO:0000256" key="2">
    <source>
        <dbReference type="ARBA" id="ARBA00022692"/>
    </source>
</evidence>
<feature type="transmembrane region" description="Helical" evidence="6">
    <location>
        <begin position="73"/>
        <end position="91"/>
    </location>
</feature>
<keyword evidence="9" id="KW-1185">Reference proteome</keyword>
<dbReference type="PANTHER" id="PTHR23501:SF102">
    <property type="entry name" value="DRUG TRANSPORTER, PUTATIVE (AFU_ORTHOLOGUE AFUA_3G08530)-RELATED"/>
    <property type="match status" value="1"/>
</dbReference>
<evidence type="ECO:0000313" key="8">
    <source>
        <dbReference type="EMBL" id="KAF7335243.1"/>
    </source>
</evidence>
<dbReference type="InterPro" id="IPR011701">
    <property type="entry name" value="MFS"/>
</dbReference>
<dbReference type="GO" id="GO:0005886">
    <property type="term" value="C:plasma membrane"/>
    <property type="evidence" value="ECO:0007669"/>
    <property type="project" value="TreeGrafter"/>
</dbReference>